<gene>
    <name evidence="4" type="primary">RL32</name>
    <name evidence="4" type="ORF">A0H76_1796</name>
</gene>
<dbReference type="GO" id="GO:0006412">
    <property type="term" value="P:translation"/>
    <property type="evidence" value="ECO:0007669"/>
    <property type="project" value="InterPro"/>
</dbReference>
<dbReference type="VEuPathDB" id="MicrosporidiaDB:HERIO_1356"/>
<keyword evidence="3" id="KW-0687">Ribonucleoprotein</keyword>
<evidence type="ECO:0000256" key="2">
    <source>
        <dbReference type="ARBA" id="ARBA00022980"/>
    </source>
</evidence>
<dbReference type="InterPro" id="IPR036351">
    <property type="entry name" value="Ribosomal_eL32_sf"/>
</dbReference>
<comment type="similarity">
    <text evidence="1">Belongs to the eukaryotic ribosomal protein eL32 family.</text>
</comment>
<dbReference type="InterPro" id="IPR018263">
    <property type="entry name" value="Ribosomal_eL32_CS"/>
</dbReference>
<dbReference type="PROSITE" id="PS00580">
    <property type="entry name" value="RIBOSOMAL_L32E"/>
    <property type="match status" value="1"/>
</dbReference>
<evidence type="ECO:0000313" key="4">
    <source>
        <dbReference type="EMBL" id="ORE00264.1"/>
    </source>
</evidence>
<proteinExistence type="inferred from homology"/>
<dbReference type="CDD" id="cd00513">
    <property type="entry name" value="Ribosomal_L32_L32e"/>
    <property type="match status" value="1"/>
</dbReference>
<accession>A0A1X0QKL1</accession>
<reference evidence="4 5" key="1">
    <citation type="journal article" date="2017" name="Environ. Microbiol.">
        <title>Decay of the glycolytic pathway and adaptation to intranuclear parasitism within Enterocytozoonidae microsporidia.</title>
        <authorList>
            <person name="Wiredu Boakye D."/>
            <person name="Jaroenlak P."/>
            <person name="Prachumwat A."/>
            <person name="Williams T.A."/>
            <person name="Bateman K.S."/>
            <person name="Itsathitphaisarn O."/>
            <person name="Sritunyalucksana K."/>
            <person name="Paszkiewicz K.H."/>
            <person name="Moore K.A."/>
            <person name="Stentiford G.D."/>
            <person name="Williams B.A."/>
        </authorList>
    </citation>
    <scope>NUCLEOTIDE SEQUENCE [LARGE SCALE GENOMIC DNA]</scope>
    <source>
        <strain evidence="5">canceri</strain>
    </source>
</reference>
<dbReference type="GO" id="GO:0003735">
    <property type="term" value="F:structural constituent of ribosome"/>
    <property type="evidence" value="ECO:0007669"/>
    <property type="project" value="InterPro"/>
</dbReference>
<comment type="caution">
    <text evidence="4">The sequence shown here is derived from an EMBL/GenBank/DDBJ whole genome shotgun (WGS) entry which is preliminary data.</text>
</comment>
<dbReference type="Proteomes" id="UP000192501">
    <property type="component" value="Unassembled WGS sequence"/>
</dbReference>
<dbReference type="AlphaFoldDB" id="A0A1X0QKL1"/>
<keyword evidence="2" id="KW-0689">Ribosomal protein</keyword>
<protein>
    <submittedName>
        <fullName evidence="4">RL32</fullName>
    </submittedName>
</protein>
<dbReference type="EMBL" id="LTAI01000043">
    <property type="protein sequence ID" value="ORE00264.1"/>
    <property type="molecule type" value="Genomic_DNA"/>
</dbReference>
<evidence type="ECO:0000313" key="5">
    <source>
        <dbReference type="Proteomes" id="UP000192501"/>
    </source>
</evidence>
<dbReference type="InterPro" id="IPR001515">
    <property type="entry name" value="Ribosomal_eL32"/>
</dbReference>
<dbReference type="SMART" id="SM01393">
    <property type="entry name" value="Ribosomal_L32e"/>
    <property type="match status" value="1"/>
</dbReference>
<dbReference type="VEuPathDB" id="MicrosporidiaDB:A0H76_1796"/>
<organism evidence="4 5">
    <name type="scientific">Hepatospora eriocheir</name>
    <dbReference type="NCBI Taxonomy" id="1081669"/>
    <lineage>
        <taxon>Eukaryota</taxon>
        <taxon>Fungi</taxon>
        <taxon>Fungi incertae sedis</taxon>
        <taxon>Microsporidia</taxon>
        <taxon>Hepatosporidae</taxon>
        <taxon>Hepatospora</taxon>
    </lineage>
</organism>
<sequence length="144" mass="16713">MSITDKMNSTEIREALLSFKQKFSKKPAFNRYHSKRYLRVKSPWRKPRGLDNRCRKKVNGMPMMPGKRFKKPAVIRNLLPNGYYEVVIYNINDLEAIHSLNDKFCATIGRAVSAKNRINLVNKAKMMGIVLTNEHGRLMEAIDE</sequence>
<evidence type="ECO:0000256" key="3">
    <source>
        <dbReference type="ARBA" id="ARBA00023274"/>
    </source>
</evidence>
<dbReference type="GO" id="GO:0022625">
    <property type="term" value="C:cytosolic large ribosomal subunit"/>
    <property type="evidence" value="ECO:0007669"/>
    <property type="project" value="TreeGrafter"/>
</dbReference>
<evidence type="ECO:0000256" key="1">
    <source>
        <dbReference type="ARBA" id="ARBA00008431"/>
    </source>
</evidence>
<dbReference type="SUPFAM" id="SSF52042">
    <property type="entry name" value="Ribosomal protein L32e"/>
    <property type="match status" value="1"/>
</dbReference>
<dbReference type="Pfam" id="PF01655">
    <property type="entry name" value="Ribosomal_L32e"/>
    <property type="match status" value="1"/>
</dbReference>
<name>A0A1X0QKL1_9MICR</name>
<dbReference type="PANTHER" id="PTHR23413">
    <property type="entry name" value="60S RIBOSOMAL PROTEIN L32 AND DNA-DIRECTED RNA POLYMERASE II, SUBUNIT N"/>
    <property type="match status" value="1"/>
</dbReference>
<dbReference type="PANTHER" id="PTHR23413:SF1">
    <property type="entry name" value="RIBOSOMAL PROTEIN L32"/>
    <property type="match status" value="1"/>
</dbReference>